<evidence type="ECO:0000313" key="11">
    <source>
        <dbReference type="Proteomes" id="UP001500631"/>
    </source>
</evidence>
<evidence type="ECO:0000313" key="10">
    <source>
        <dbReference type="EMBL" id="GAA5093417.1"/>
    </source>
</evidence>
<dbReference type="InterPro" id="IPR005673">
    <property type="entry name" value="ABC_phos-bd_PstS"/>
</dbReference>
<evidence type="ECO:0000256" key="4">
    <source>
        <dbReference type="ARBA" id="ARBA00021889"/>
    </source>
</evidence>
<feature type="signal peptide" evidence="8">
    <location>
        <begin position="1"/>
        <end position="21"/>
    </location>
</feature>
<evidence type="ECO:0000256" key="2">
    <source>
        <dbReference type="ARBA" id="ARBA00008725"/>
    </source>
</evidence>
<dbReference type="InterPro" id="IPR024370">
    <property type="entry name" value="PBP_domain"/>
</dbReference>
<dbReference type="PANTHER" id="PTHR42996">
    <property type="entry name" value="PHOSPHATE-BINDING PROTEIN PSTS"/>
    <property type="match status" value="1"/>
</dbReference>
<evidence type="ECO:0000256" key="6">
    <source>
        <dbReference type="ARBA" id="ARBA00022592"/>
    </source>
</evidence>
<evidence type="ECO:0000256" key="7">
    <source>
        <dbReference type="PIRNR" id="PIRNR002756"/>
    </source>
</evidence>
<feature type="domain" description="PBP" evidence="9">
    <location>
        <begin position="20"/>
        <end position="298"/>
    </location>
</feature>
<gene>
    <name evidence="10" type="primary">pstS</name>
    <name evidence="10" type="ORF">GCM10023338_00390</name>
</gene>
<comment type="subunit">
    <text evidence="3 7">The complex is composed of two ATP-binding proteins (PstB), two transmembrane proteins (PstC and PstA) and a solute-binding protein (PstS).</text>
</comment>
<evidence type="ECO:0000256" key="8">
    <source>
        <dbReference type="SAM" id="SignalP"/>
    </source>
</evidence>
<dbReference type="NCBIfam" id="NF008171">
    <property type="entry name" value="PRK10918.1"/>
    <property type="match status" value="1"/>
</dbReference>
<evidence type="ECO:0000259" key="9">
    <source>
        <dbReference type="Pfam" id="PF12849"/>
    </source>
</evidence>
<keyword evidence="8" id="KW-0732">Signal</keyword>
<dbReference type="SUPFAM" id="SSF53850">
    <property type="entry name" value="Periplasmic binding protein-like II"/>
    <property type="match status" value="1"/>
</dbReference>
<keyword evidence="6 7" id="KW-0592">Phosphate transport</keyword>
<dbReference type="Gene3D" id="3.40.190.10">
    <property type="entry name" value="Periplasmic binding protein-like II"/>
    <property type="match status" value="2"/>
</dbReference>
<dbReference type="PANTHER" id="PTHR42996:SF1">
    <property type="entry name" value="PHOSPHATE-BINDING PROTEIN PSTS"/>
    <property type="match status" value="1"/>
</dbReference>
<organism evidence="10 11">
    <name type="scientific">Wohlfahrtiimonas larvae</name>
    <dbReference type="NCBI Taxonomy" id="1157986"/>
    <lineage>
        <taxon>Bacteria</taxon>
        <taxon>Pseudomonadati</taxon>
        <taxon>Pseudomonadota</taxon>
        <taxon>Gammaproteobacteria</taxon>
        <taxon>Cardiobacteriales</taxon>
        <taxon>Ignatzschineriaceae</taxon>
        <taxon>Wohlfahrtiimonas</taxon>
    </lineage>
</organism>
<dbReference type="EMBL" id="BAABKE010000001">
    <property type="protein sequence ID" value="GAA5093417.1"/>
    <property type="molecule type" value="Genomic_DNA"/>
</dbReference>
<keyword evidence="11" id="KW-1185">Reference proteome</keyword>
<sequence length="344" mass="36512">MKKLGWTVALTAVASFGVANADVNITGAGASFPAPVYAKWADTYNKATGVKINYQAIGSSGGIKQINAKTVDFGASDAPLADDQLAKDGLMQFPTVIGGVVVAVNVKGIESNQLVLDGQTLGDIYLGKIKNWNDAAIAKLNPNVTLPNQQINVVRRADGSGTTFVFTSYLSKVNASWNKEVGTSTTVKWPVGVGGKGNDGVAAFVQRLPGSIGYVEYAYAKQNNLAYTKLYTADGKVVSPSADNFSAAAKDAKWNESFAQDLTNQTGDNAWPITSTTFILLQKTQTDAAKAKEVLKFFDWAYGNGDQEAVALDYAVLPSNVVEEIKKAWTTELKDSSGNALSLK</sequence>
<dbReference type="Proteomes" id="UP001500631">
    <property type="component" value="Unassembled WGS sequence"/>
</dbReference>
<evidence type="ECO:0000256" key="1">
    <source>
        <dbReference type="ARBA" id="ARBA00002841"/>
    </source>
</evidence>
<evidence type="ECO:0000256" key="3">
    <source>
        <dbReference type="ARBA" id="ARBA00011529"/>
    </source>
</evidence>
<dbReference type="CDD" id="cd13565">
    <property type="entry name" value="PBP2_PstS"/>
    <property type="match status" value="1"/>
</dbReference>
<proteinExistence type="inferred from homology"/>
<accession>A0ABP9MAJ2</accession>
<dbReference type="InterPro" id="IPR050962">
    <property type="entry name" value="Phosphate-bind_PstS"/>
</dbReference>
<dbReference type="RefSeq" id="WP_077926067.1">
    <property type="nucleotide sequence ID" value="NZ_BAABKE010000001.1"/>
</dbReference>
<comment type="caution">
    <text evidence="10">The sequence shown here is derived from an EMBL/GenBank/DDBJ whole genome shotgun (WGS) entry which is preliminary data.</text>
</comment>
<protein>
    <recommendedName>
        <fullName evidence="4 7">Phosphate-binding protein PstS</fullName>
    </recommendedName>
</protein>
<keyword evidence="5 7" id="KW-0813">Transport</keyword>
<dbReference type="PIRSF" id="PIRSF002756">
    <property type="entry name" value="PstS"/>
    <property type="match status" value="1"/>
</dbReference>
<feature type="chain" id="PRO_5045393447" description="Phosphate-binding protein PstS" evidence="8">
    <location>
        <begin position="22"/>
        <end position="344"/>
    </location>
</feature>
<evidence type="ECO:0000256" key="5">
    <source>
        <dbReference type="ARBA" id="ARBA00022448"/>
    </source>
</evidence>
<name>A0ABP9MAJ2_9GAMM</name>
<comment type="function">
    <text evidence="1 7">Part of the ABC transporter complex PstSACB involved in phosphate import.</text>
</comment>
<dbReference type="NCBIfam" id="TIGR00975">
    <property type="entry name" value="3a0107s03"/>
    <property type="match status" value="1"/>
</dbReference>
<dbReference type="Pfam" id="PF12849">
    <property type="entry name" value="PBP_like_2"/>
    <property type="match status" value="1"/>
</dbReference>
<comment type="similarity">
    <text evidence="2 7">Belongs to the PstS family.</text>
</comment>
<reference evidence="11" key="1">
    <citation type="journal article" date="2019" name="Int. J. Syst. Evol. Microbiol.">
        <title>The Global Catalogue of Microorganisms (GCM) 10K type strain sequencing project: providing services to taxonomists for standard genome sequencing and annotation.</title>
        <authorList>
            <consortium name="The Broad Institute Genomics Platform"/>
            <consortium name="The Broad Institute Genome Sequencing Center for Infectious Disease"/>
            <person name="Wu L."/>
            <person name="Ma J."/>
        </authorList>
    </citation>
    <scope>NUCLEOTIDE SEQUENCE [LARGE SCALE GENOMIC DNA]</scope>
    <source>
        <strain evidence="11">JCM 18424</strain>
    </source>
</reference>